<organism evidence="1 2">
    <name type="scientific">Oedothorax gibbosus</name>
    <dbReference type="NCBI Taxonomy" id="931172"/>
    <lineage>
        <taxon>Eukaryota</taxon>
        <taxon>Metazoa</taxon>
        <taxon>Ecdysozoa</taxon>
        <taxon>Arthropoda</taxon>
        <taxon>Chelicerata</taxon>
        <taxon>Arachnida</taxon>
        <taxon>Araneae</taxon>
        <taxon>Araneomorphae</taxon>
        <taxon>Entelegynae</taxon>
        <taxon>Araneoidea</taxon>
        <taxon>Linyphiidae</taxon>
        <taxon>Erigoninae</taxon>
        <taxon>Oedothorax</taxon>
    </lineage>
</organism>
<protein>
    <submittedName>
        <fullName evidence="1">Uncharacterized protein</fullName>
    </submittedName>
</protein>
<gene>
    <name evidence="1" type="ORF">JTE90_013856</name>
</gene>
<name>A0AAV6VBN8_9ARAC</name>
<evidence type="ECO:0000313" key="1">
    <source>
        <dbReference type="EMBL" id="KAG8193096.1"/>
    </source>
</evidence>
<evidence type="ECO:0000313" key="2">
    <source>
        <dbReference type="Proteomes" id="UP000827092"/>
    </source>
</evidence>
<reference evidence="1 2" key="1">
    <citation type="journal article" date="2022" name="Nat. Ecol. Evol.">
        <title>A masculinizing supergene underlies an exaggerated male reproductive morph in a spider.</title>
        <authorList>
            <person name="Hendrickx F."/>
            <person name="De Corte Z."/>
            <person name="Sonet G."/>
            <person name="Van Belleghem S.M."/>
            <person name="Kostlbacher S."/>
            <person name="Vangestel C."/>
        </authorList>
    </citation>
    <scope>NUCLEOTIDE SEQUENCE [LARGE SCALE GENOMIC DNA]</scope>
    <source>
        <strain evidence="1">W744_W776</strain>
    </source>
</reference>
<accession>A0AAV6VBN8</accession>
<dbReference type="EMBL" id="JAFNEN010000130">
    <property type="protein sequence ID" value="KAG8193096.1"/>
    <property type="molecule type" value="Genomic_DNA"/>
</dbReference>
<sequence>MAYEVVQQLMIPNTRIFEECSQLVTLIRYQLGDPNEFINNFCFKAGSAFGLVERTQTLCDDENTYYRHTANFAWVLLESFFAGGVPEMKSPIFGLNGCTRHWQAMANFIRGSETIADEIDVHLQCIDVNGSSIRADITVDLHRGTEKIGADMPTHVYFDAMVGRHVIFTGARKRTPADETVDPDGFADAYTIQGSFSFKNCCEDRRGHMLESDYQTSFYA</sequence>
<comment type="caution">
    <text evidence="1">The sequence shown here is derived from an EMBL/GenBank/DDBJ whole genome shotgun (WGS) entry which is preliminary data.</text>
</comment>
<keyword evidence="2" id="KW-1185">Reference proteome</keyword>
<dbReference type="AlphaFoldDB" id="A0AAV6VBN8"/>
<dbReference type="Proteomes" id="UP000827092">
    <property type="component" value="Unassembled WGS sequence"/>
</dbReference>
<proteinExistence type="predicted"/>